<dbReference type="AlphaFoldDB" id="A0A1Y1WI08"/>
<feature type="compositionally biased region" description="Polar residues" evidence="1">
    <location>
        <begin position="28"/>
        <end position="37"/>
    </location>
</feature>
<feature type="compositionally biased region" description="Polar residues" evidence="1">
    <location>
        <begin position="93"/>
        <end position="108"/>
    </location>
</feature>
<evidence type="ECO:0000313" key="3">
    <source>
        <dbReference type="EMBL" id="ORX72866.1"/>
    </source>
</evidence>
<organism evidence="3 4">
    <name type="scientific">Linderina pennispora</name>
    <dbReference type="NCBI Taxonomy" id="61395"/>
    <lineage>
        <taxon>Eukaryota</taxon>
        <taxon>Fungi</taxon>
        <taxon>Fungi incertae sedis</taxon>
        <taxon>Zoopagomycota</taxon>
        <taxon>Kickxellomycotina</taxon>
        <taxon>Kickxellomycetes</taxon>
        <taxon>Kickxellales</taxon>
        <taxon>Kickxellaceae</taxon>
        <taxon>Linderina</taxon>
    </lineage>
</organism>
<dbReference type="OrthoDB" id="5599753at2759"/>
<dbReference type="STRING" id="61395.A0A1Y1WI08"/>
<protein>
    <recommendedName>
        <fullName evidence="2">LITAF domain-containing protein</fullName>
    </recommendedName>
</protein>
<dbReference type="PROSITE" id="PS51837">
    <property type="entry name" value="LITAF"/>
    <property type="match status" value="1"/>
</dbReference>
<proteinExistence type="predicted"/>
<keyword evidence="4" id="KW-1185">Reference proteome</keyword>
<name>A0A1Y1WI08_9FUNG</name>
<accession>A0A1Y1WI08</accession>
<feature type="region of interest" description="Disordered" evidence="1">
    <location>
        <begin position="22"/>
        <end position="137"/>
    </location>
</feature>
<dbReference type="RefSeq" id="XP_040746206.1">
    <property type="nucleotide sequence ID" value="XM_040886496.1"/>
</dbReference>
<evidence type="ECO:0000313" key="4">
    <source>
        <dbReference type="Proteomes" id="UP000193922"/>
    </source>
</evidence>
<dbReference type="Pfam" id="PF10601">
    <property type="entry name" value="zf-LITAF-like"/>
    <property type="match status" value="1"/>
</dbReference>
<dbReference type="EMBL" id="MCFD01000002">
    <property type="protein sequence ID" value="ORX72866.1"/>
    <property type="molecule type" value="Genomic_DNA"/>
</dbReference>
<comment type="caution">
    <text evidence="3">The sequence shown here is derived from an EMBL/GenBank/DDBJ whole genome shotgun (WGS) entry which is preliminary data.</text>
</comment>
<dbReference type="SMART" id="SM00714">
    <property type="entry name" value="LITAF"/>
    <property type="match status" value="1"/>
</dbReference>
<evidence type="ECO:0000256" key="1">
    <source>
        <dbReference type="SAM" id="MobiDB-lite"/>
    </source>
</evidence>
<sequence length="242" mass="26494">MSSHLNTPITANLIDAGSRQLHYDESPPAQSQYSHSGYRNRLDSGADTSLDSSKPYGNAPAGRDPYAQDTSLPQYSDRNHSLVATAAGPNPYAQDSYQSMAQSQQPYHSDQHPVGRQSYLNPLPSQMPKGQRPDYHDPERIPGLPPLSSLSGPVDHYDHVPAGPQAVGNLGREVTTVECPWCHYVVETNVKRSIGVKAGGAALITAAIAWPLFWVPLVVPGLQRKTHYCPQCKRKIGRGHRR</sequence>
<feature type="domain" description="LITAF" evidence="2">
    <location>
        <begin position="157"/>
        <end position="241"/>
    </location>
</feature>
<dbReference type="Proteomes" id="UP000193922">
    <property type="component" value="Unassembled WGS sequence"/>
</dbReference>
<dbReference type="InterPro" id="IPR006629">
    <property type="entry name" value="LITAF"/>
</dbReference>
<reference evidence="3 4" key="1">
    <citation type="submission" date="2016-07" db="EMBL/GenBank/DDBJ databases">
        <title>Pervasive Adenine N6-methylation of Active Genes in Fungi.</title>
        <authorList>
            <consortium name="DOE Joint Genome Institute"/>
            <person name="Mondo S.J."/>
            <person name="Dannebaum R.O."/>
            <person name="Kuo R.C."/>
            <person name="Labutti K."/>
            <person name="Haridas S."/>
            <person name="Kuo A."/>
            <person name="Salamov A."/>
            <person name="Ahrendt S.R."/>
            <person name="Lipzen A."/>
            <person name="Sullivan W."/>
            <person name="Andreopoulos W.B."/>
            <person name="Clum A."/>
            <person name="Lindquist E."/>
            <person name="Daum C."/>
            <person name="Ramamoorthy G.K."/>
            <person name="Gryganskyi A."/>
            <person name="Culley D."/>
            <person name="Magnuson J.K."/>
            <person name="James T.Y."/>
            <person name="O'Malley M.A."/>
            <person name="Stajich J.E."/>
            <person name="Spatafora J.W."/>
            <person name="Visel A."/>
            <person name="Grigoriev I.V."/>
        </authorList>
    </citation>
    <scope>NUCLEOTIDE SEQUENCE [LARGE SCALE GENOMIC DNA]</scope>
    <source>
        <strain evidence="3 4">ATCC 12442</strain>
    </source>
</reference>
<dbReference type="GeneID" id="63803144"/>
<evidence type="ECO:0000259" key="2">
    <source>
        <dbReference type="PROSITE" id="PS51837"/>
    </source>
</evidence>
<gene>
    <name evidence="3" type="ORF">DL89DRAFT_265054</name>
</gene>